<feature type="transmembrane region" description="Helical" evidence="1">
    <location>
        <begin position="46"/>
        <end position="69"/>
    </location>
</feature>
<dbReference type="RefSeq" id="WP_270082653.1">
    <property type="nucleotide sequence ID" value="NZ_CP115300.1"/>
</dbReference>
<proteinExistence type="predicted"/>
<evidence type="ECO:0008006" key="4">
    <source>
        <dbReference type="Google" id="ProtNLM"/>
    </source>
</evidence>
<evidence type="ECO:0000313" key="2">
    <source>
        <dbReference type="EMBL" id="WBO65021.1"/>
    </source>
</evidence>
<organism evidence="2 3">
    <name type="scientific">Streptomyces camelliae</name>
    <dbReference type="NCBI Taxonomy" id="3004093"/>
    <lineage>
        <taxon>Bacteria</taxon>
        <taxon>Bacillati</taxon>
        <taxon>Actinomycetota</taxon>
        <taxon>Actinomycetes</taxon>
        <taxon>Kitasatosporales</taxon>
        <taxon>Streptomycetaceae</taxon>
        <taxon>Streptomyces</taxon>
    </lineage>
</organism>
<evidence type="ECO:0000256" key="1">
    <source>
        <dbReference type="SAM" id="Phobius"/>
    </source>
</evidence>
<gene>
    <name evidence="2" type="ORF">O1G22_20380</name>
</gene>
<feature type="transmembrane region" description="Helical" evidence="1">
    <location>
        <begin position="12"/>
        <end position="34"/>
    </location>
</feature>
<reference evidence="2 3" key="1">
    <citation type="submission" date="2022-12" db="EMBL/GenBank/DDBJ databases">
        <authorList>
            <person name="Mo P."/>
        </authorList>
    </citation>
    <scope>NUCLEOTIDE SEQUENCE [LARGE SCALE GENOMIC DNA]</scope>
    <source>
        <strain evidence="2 3">HUAS 2-6</strain>
    </source>
</reference>
<keyword evidence="1" id="KW-0812">Transmembrane</keyword>
<sequence>MGGESGGLKLVWVAVVLLGAAVVAGVVACVFWVAQSGRSTGDRVTRALAAGGTAFLGVATLGLAIGGFLHG</sequence>
<name>A0ABY7P860_9ACTN</name>
<keyword evidence="1" id="KW-0472">Membrane</keyword>
<dbReference type="Proteomes" id="UP001212326">
    <property type="component" value="Chromosome"/>
</dbReference>
<dbReference type="EMBL" id="CP115300">
    <property type="protein sequence ID" value="WBO65021.1"/>
    <property type="molecule type" value="Genomic_DNA"/>
</dbReference>
<protein>
    <recommendedName>
        <fullName evidence="4">Integral membrane protein</fullName>
    </recommendedName>
</protein>
<keyword evidence="1" id="KW-1133">Transmembrane helix</keyword>
<accession>A0ABY7P860</accession>
<evidence type="ECO:0000313" key="3">
    <source>
        <dbReference type="Proteomes" id="UP001212326"/>
    </source>
</evidence>
<keyword evidence="3" id="KW-1185">Reference proteome</keyword>